<evidence type="ECO:0000256" key="1">
    <source>
        <dbReference type="SAM" id="MobiDB-lite"/>
    </source>
</evidence>
<reference evidence="3 4" key="1">
    <citation type="journal article" date="2013" name="ISME J.">
        <title>A metabolic model for members of the genus Tetrasphaera involved in enhanced biological phosphorus removal.</title>
        <authorList>
            <person name="Kristiansen R."/>
            <person name="Nguyen H.T.T."/>
            <person name="Saunders A.M."/>
            <person name="Nielsen J.L."/>
            <person name="Wimmer R."/>
            <person name="Le V.Q."/>
            <person name="McIlroy S.J."/>
            <person name="Petrovski S."/>
            <person name="Seviour R.J."/>
            <person name="Calteau A."/>
            <person name="Nielsen K.L."/>
            <person name="Nielsen P.H."/>
        </authorList>
    </citation>
    <scope>NUCLEOTIDE SEQUENCE [LARGE SCALE GENOMIC DNA]</scope>
    <source>
        <strain evidence="3 4">T1-X7</strain>
    </source>
</reference>
<feature type="transmembrane region" description="Helical" evidence="2">
    <location>
        <begin position="56"/>
        <end position="76"/>
    </location>
</feature>
<dbReference type="EMBL" id="CAJB01000405">
    <property type="protein sequence ID" value="CCH80053.1"/>
    <property type="molecule type" value="Genomic_DNA"/>
</dbReference>
<dbReference type="Pfam" id="PF03729">
    <property type="entry name" value="DUF308"/>
    <property type="match status" value="2"/>
</dbReference>
<dbReference type="GO" id="GO:0016042">
    <property type="term" value="P:lipid catabolic process"/>
    <property type="evidence" value="ECO:0007669"/>
    <property type="project" value="InterPro"/>
</dbReference>
<dbReference type="InterPro" id="IPR029058">
    <property type="entry name" value="AB_hydrolase_fold"/>
</dbReference>
<dbReference type="InterPro" id="IPR005152">
    <property type="entry name" value="Lipase_secreted"/>
</dbReference>
<dbReference type="Proteomes" id="UP000035721">
    <property type="component" value="Unassembled WGS sequence"/>
</dbReference>
<dbReference type="GO" id="GO:0004806">
    <property type="term" value="F:triacylglycerol lipase activity"/>
    <property type="evidence" value="ECO:0007669"/>
    <property type="project" value="InterPro"/>
</dbReference>
<dbReference type="RefSeq" id="WP_048552017.1">
    <property type="nucleotide sequence ID" value="NZ_HF570958.1"/>
</dbReference>
<keyword evidence="2" id="KW-1133">Transmembrane helix</keyword>
<comment type="caution">
    <text evidence="3">The sequence shown here is derived from an EMBL/GenBank/DDBJ whole genome shotgun (WGS) entry which is preliminary data.</text>
</comment>
<evidence type="ECO:0000313" key="3">
    <source>
        <dbReference type="EMBL" id="CCH80053.1"/>
    </source>
</evidence>
<feature type="transmembrane region" description="Helical" evidence="2">
    <location>
        <begin position="28"/>
        <end position="49"/>
    </location>
</feature>
<dbReference type="Gene3D" id="3.40.50.1820">
    <property type="entry name" value="alpha/beta hydrolase"/>
    <property type="match status" value="1"/>
</dbReference>
<sequence length="596" mass="62007">MRSWWRVALGTICLLIGLWLVLDPFASMTVLLLSVVVGLALLGLGDLLGQDAGPRGLSTVAGLLWLAAAVAVLAWPGATVSVIAWLTGIVVVLQGAIAVVAGLRGRTPQRVSSVVLGVALLLIGTVALLWPDITIFVVALLLGGWLVVRGVSLLWRGLVRPSPAGAAPAGVGRAGVGPAGAGSTRAARNDQPRPPGRLRRLGTTAVAVLALVVAVLLTGVSAYLHSSKPTPDGFYAAPGSTAGQAPGTLLRTEPFTRDVPSDARAWRILYTTTRDEGITAVASAIVVIGRRAPAGPRPVIAWAHGTTGYAEDCAPSLVAHPFAAGATPALHEVVDNGWVMVATDYIGLGTQGPQPYLIGQGEARSVLDAVRAAHRMRELALADETVVWGHSQGGHAALWTGIIAPRYAPDVDIVGIAALAPASNLPALVSTVDTVTGGSIFASFVVQAYADTYPDVRFDDVVRPAARVQVREMAQRCLSGPEVYVSVVDALLLDKSIFRTDPTTGVIGRRLSANVPSGPIDAPLLIAQGASDTLVLPAAQDEYVQRRCAAGGRVDYRVYAGRDHVGLVAADSPLVPDLLRWTQDRLDGRPARSTCG</sequence>
<dbReference type="PANTHER" id="PTHR34853:SF1">
    <property type="entry name" value="LIPASE 5"/>
    <property type="match status" value="1"/>
</dbReference>
<dbReference type="PANTHER" id="PTHR34853">
    <property type="match status" value="1"/>
</dbReference>
<feature type="region of interest" description="Disordered" evidence="1">
    <location>
        <begin position="163"/>
        <end position="198"/>
    </location>
</feature>
<evidence type="ECO:0008006" key="5">
    <source>
        <dbReference type="Google" id="ProtNLM"/>
    </source>
</evidence>
<name>A0A077M132_9MICO</name>
<dbReference type="Pfam" id="PF03583">
    <property type="entry name" value="LIP"/>
    <property type="match status" value="1"/>
</dbReference>
<accession>A0A077M132</accession>
<evidence type="ECO:0000313" key="4">
    <source>
        <dbReference type="Proteomes" id="UP000035721"/>
    </source>
</evidence>
<organism evidence="3 4">
    <name type="scientific">Nostocoides japonicum T1-X7</name>
    <dbReference type="NCBI Taxonomy" id="1194083"/>
    <lineage>
        <taxon>Bacteria</taxon>
        <taxon>Bacillati</taxon>
        <taxon>Actinomycetota</taxon>
        <taxon>Actinomycetes</taxon>
        <taxon>Micrococcales</taxon>
        <taxon>Intrasporangiaceae</taxon>
        <taxon>Nostocoides</taxon>
    </lineage>
</organism>
<dbReference type="Gene3D" id="1.10.260.130">
    <property type="match status" value="1"/>
</dbReference>
<feature type="transmembrane region" description="Helical" evidence="2">
    <location>
        <begin position="7"/>
        <end position="22"/>
    </location>
</feature>
<feature type="transmembrane region" description="Helical" evidence="2">
    <location>
        <begin position="201"/>
        <end position="224"/>
    </location>
</feature>
<evidence type="ECO:0000256" key="2">
    <source>
        <dbReference type="SAM" id="Phobius"/>
    </source>
</evidence>
<keyword evidence="4" id="KW-1185">Reference proteome</keyword>
<gene>
    <name evidence="3" type="ORF">BN12_710009</name>
</gene>
<keyword evidence="2" id="KW-0812">Transmembrane</keyword>
<protein>
    <recommendedName>
        <fullName evidence="5">Secretory lipase</fullName>
    </recommendedName>
</protein>
<dbReference type="STRING" id="1194083.BN12_710009"/>
<dbReference type="InterPro" id="IPR005325">
    <property type="entry name" value="DUF308_memb"/>
</dbReference>
<proteinExistence type="predicted"/>
<feature type="transmembrane region" description="Helical" evidence="2">
    <location>
        <begin position="82"/>
        <end position="103"/>
    </location>
</feature>
<dbReference type="SUPFAM" id="SSF53474">
    <property type="entry name" value="alpha/beta-Hydrolases"/>
    <property type="match status" value="1"/>
</dbReference>
<feature type="transmembrane region" description="Helical" evidence="2">
    <location>
        <begin position="110"/>
        <end position="130"/>
    </location>
</feature>
<keyword evidence="2" id="KW-0472">Membrane</keyword>
<feature type="transmembrane region" description="Helical" evidence="2">
    <location>
        <begin position="136"/>
        <end position="155"/>
    </location>
</feature>
<dbReference type="AlphaFoldDB" id="A0A077M132"/>